<dbReference type="GO" id="GO:0140818">
    <property type="term" value="F:mRNA 5'-triphosphate monophosphatase activity"/>
    <property type="evidence" value="ECO:0007669"/>
    <property type="project" value="UniProtKB-EC"/>
</dbReference>
<keyword evidence="8" id="KW-0506">mRNA capping</keyword>
<comment type="subcellular location">
    <subcellularLocation>
        <location evidence="2 8">Nucleus</location>
    </subcellularLocation>
</comment>
<dbReference type="Proteomes" id="UP001360560">
    <property type="component" value="Unassembled WGS sequence"/>
</dbReference>
<dbReference type="PANTHER" id="PTHR28118:SF1">
    <property type="entry name" value="POLYNUCLEOTIDE 5'-TRIPHOSPHATASE CTL1-RELATED"/>
    <property type="match status" value="1"/>
</dbReference>
<evidence type="ECO:0000256" key="3">
    <source>
        <dbReference type="ARBA" id="ARBA00006345"/>
    </source>
</evidence>
<comment type="cofactor">
    <cofactor evidence="1 8">
        <name>Mg(2+)</name>
        <dbReference type="ChEBI" id="CHEBI:18420"/>
    </cofactor>
</comment>
<feature type="compositionally biased region" description="Polar residues" evidence="9">
    <location>
        <begin position="214"/>
        <end position="237"/>
    </location>
</feature>
<keyword evidence="4 8" id="KW-0507">mRNA processing</keyword>
<comment type="subunit">
    <text evidence="8">Heterodimer. The mRNA-capping enzyme is composed of two separate chains alpha and beta, respectively a mRNA guanylyltransferase and an mRNA 5'-triphosphate monophosphatase.</text>
</comment>
<comment type="catalytic activity">
    <reaction evidence="7">
        <text>a 5'-end triphospho-ribonucleoside in mRNA + H2O = a 5'-end diphospho-ribonucleoside in mRNA + phosphate + H(+)</text>
        <dbReference type="Rhea" id="RHEA:67004"/>
        <dbReference type="Rhea" id="RHEA-COMP:17164"/>
        <dbReference type="Rhea" id="RHEA-COMP:17165"/>
        <dbReference type="ChEBI" id="CHEBI:15377"/>
        <dbReference type="ChEBI" id="CHEBI:15378"/>
        <dbReference type="ChEBI" id="CHEBI:43474"/>
        <dbReference type="ChEBI" id="CHEBI:167616"/>
        <dbReference type="ChEBI" id="CHEBI:167618"/>
        <dbReference type="EC" id="3.6.1.74"/>
    </reaction>
    <physiologicalReaction direction="left-to-right" evidence="7">
        <dbReference type="Rhea" id="RHEA:67005"/>
    </physiologicalReaction>
</comment>
<dbReference type="SUPFAM" id="SSF55154">
    <property type="entry name" value="CYTH-like phosphatases"/>
    <property type="match status" value="1"/>
</dbReference>
<dbReference type="EMBL" id="BTFZ01000002">
    <property type="protein sequence ID" value="GMM33807.1"/>
    <property type="molecule type" value="Genomic_DNA"/>
</dbReference>
<accession>A0AAV5QGA3</accession>
<dbReference type="CDD" id="cd07470">
    <property type="entry name" value="CYTH-like_mRNA_RTPase"/>
    <property type="match status" value="1"/>
</dbReference>
<evidence type="ECO:0000256" key="2">
    <source>
        <dbReference type="ARBA" id="ARBA00004123"/>
    </source>
</evidence>
<comment type="caution">
    <text evidence="11">The sequence shown here is derived from an EMBL/GenBank/DDBJ whole genome shotgun (WGS) entry which is preliminary data.</text>
</comment>
<reference evidence="11 12" key="1">
    <citation type="journal article" date="2023" name="Elife">
        <title>Identification of key yeast species and microbe-microbe interactions impacting larval growth of Drosophila in the wild.</title>
        <authorList>
            <person name="Mure A."/>
            <person name="Sugiura Y."/>
            <person name="Maeda R."/>
            <person name="Honda K."/>
            <person name="Sakurai N."/>
            <person name="Takahashi Y."/>
            <person name="Watada M."/>
            <person name="Katoh T."/>
            <person name="Gotoh A."/>
            <person name="Gotoh Y."/>
            <person name="Taniguchi I."/>
            <person name="Nakamura K."/>
            <person name="Hayashi T."/>
            <person name="Katayama T."/>
            <person name="Uemura T."/>
            <person name="Hattori Y."/>
        </authorList>
    </citation>
    <scope>NUCLEOTIDE SEQUENCE [LARGE SCALE GENOMIC DNA]</scope>
    <source>
        <strain evidence="11 12">SC-9</strain>
    </source>
</reference>
<keyword evidence="5 8" id="KW-0378">Hydrolase</keyword>
<evidence type="ECO:0000256" key="1">
    <source>
        <dbReference type="ARBA" id="ARBA00001946"/>
    </source>
</evidence>
<evidence type="ECO:0000313" key="12">
    <source>
        <dbReference type="Proteomes" id="UP001360560"/>
    </source>
</evidence>
<feature type="domain" description="mRNA triphosphatase Cet1-like" evidence="10">
    <location>
        <begin position="322"/>
        <end position="547"/>
    </location>
</feature>
<dbReference type="PANTHER" id="PTHR28118">
    <property type="entry name" value="POLYNUCLEOTIDE 5'-TRIPHOSPHATASE-RELATED"/>
    <property type="match status" value="1"/>
</dbReference>
<dbReference type="InterPro" id="IPR033469">
    <property type="entry name" value="CYTH-like_dom_sf"/>
</dbReference>
<feature type="region of interest" description="Disordered" evidence="9">
    <location>
        <begin position="78"/>
        <end position="172"/>
    </location>
</feature>
<comment type="function">
    <text evidence="8">First step of mRNA capping. Converts the 5'-triphosphate end of a nascent mRNA chain into a diphosphate end.</text>
</comment>
<protein>
    <recommendedName>
        <fullName evidence="8">mRNA-capping enzyme subunit beta</fullName>
        <ecNumber evidence="8">3.6.1.74</ecNumber>
    </recommendedName>
    <alternativeName>
        <fullName evidence="8">mRNA 5'-phosphatase</fullName>
    </alternativeName>
    <alternativeName>
        <fullName evidence="8">mRNA 5'-triphosphate monophosphatase</fullName>
    </alternativeName>
</protein>
<dbReference type="GO" id="GO:0006370">
    <property type="term" value="P:7-methylguanosine mRNA capping"/>
    <property type="evidence" value="ECO:0007669"/>
    <property type="project" value="UniProtKB-UniRule"/>
</dbReference>
<name>A0AAV5QGA3_9ASCO</name>
<keyword evidence="12" id="KW-1185">Reference proteome</keyword>
<evidence type="ECO:0000256" key="7">
    <source>
        <dbReference type="ARBA" id="ARBA00047740"/>
    </source>
</evidence>
<dbReference type="GeneID" id="90071786"/>
<organism evidence="11 12">
    <name type="scientific">Saccharomycopsis crataegensis</name>
    <dbReference type="NCBI Taxonomy" id="43959"/>
    <lineage>
        <taxon>Eukaryota</taxon>
        <taxon>Fungi</taxon>
        <taxon>Dikarya</taxon>
        <taxon>Ascomycota</taxon>
        <taxon>Saccharomycotina</taxon>
        <taxon>Saccharomycetes</taxon>
        <taxon>Saccharomycopsidaceae</taxon>
        <taxon>Saccharomycopsis</taxon>
    </lineage>
</organism>
<feature type="region of interest" description="Disordered" evidence="9">
    <location>
        <begin position="214"/>
        <end position="243"/>
    </location>
</feature>
<comment type="similarity">
    <text evidence="3 8">Belongs to the fungal TPase family.</text>
</comment>
<proteinExistence type="inferred from homology"/>
<keyword evidence="6 8" id="KW-0539">Nucleus</keyword>
<evidence type="ECO:0000256" key="5">
    <source>
        <dbReference type="ARBA" id="ARBA00022801"/>
    </source>
</evidence>
<dbReference type="AlphaFoldDB" id="A0AAV5QGA3"/>
<evidence type="ECO:0000256" key="4">
    <source>
        <dbReference type="ARBA" id="ARBA00022664"/>
    </source>
</evidence>
<evidence type="ECO:0000313" key="11">
    <source>
        <dbReference type="EMBL" id="GMM33807.1"/>
    </source>
</evidence>
<dbReference type="GO" id="GO:0031533">
    <property type="term" value="C:mRNA capping enzyme complex"/>
    <property type="evidence" value="ECO:0007669"/>
    <property type="project" value="UniProtKB-UniRule"/>
</dbReference>
<dbReference type="InterPro" id="IPR037009">
    <property type="entry name" value="mRNA_triPase_Cet1_sf"/>
</dbReference>
<feature type="region of interest" description="Disordered" evidence="9">
    <location>
        <begin position="1"/>
        <end position="66"/>
    </location>
</feature>
<dbReference type="Gene3D" id="3.20.100.10">
    <property type="entry name" value="mRNA triphosphatase Cet1-like"/>
    <property type="match status" value="1"/>
</dbReference>
<sequence length="588" mass="65620">MGGDTGSSSMKMNFLLNNNHSNDGSSAEQAQQQQPTVSTSSASRFSINSMINDDNNATLPHIQPTGALSQVRGLPLLDRASSPSQQPVLARKPSINSLTNDNDVDIKGNETPSITTKFSSTSNSSSVNNSPVVGRPSSVHLVSPPQVPAATAQQQQQYQQSSSPNFPLQRNYNTSLTSPIALRPSNILNNDSSNPSIASFSARKTGSIASLLSDNSQTVKTSPRPSASSINFEQSSSPERKSISHELKQLDELEKTTPEKPKKYEVPPIWAQDWIPTMVRNKLGGSNSGVQNSGYNKVEEERGRTAYNPNLDVSITKVIPYEDLTRKVSQWLYSHLQEIKDQTVGEAANGGNLLHNIELEIKFGRIWSKELDSRIDIPVSTETIITDQINYAFRPGLENSMFVTLEDFIMKLNAKNNAETFKTLKSDTVDYFYHGIRRGDKPYDLRVSQDKDTNRTIDQIEKRRIGDLFIHSPSNILDFRISLSLEVPIVDIPKSIAKGDANMKRRKIRTSYITSACKNKIDLTKTYTFHNVADNKPEQNHEVEVELETEWLLETFHNLLHTPDNQTYEDTIKVLLDNCRILNRAVSK</sequence>
<feature type="compositionally biased region" description="Low complexity" evidence="9">
    <location>
        <begin position="119"/>
        <end position="139"/>
    </location>
</feature>
<dbReference type="InterPro" id="IPR004206">
    <property type="entry name" value="mRNA_triPase_Cet1"/>
</dbReference>
<dbReference type="InterPro" id="IPR040343">
    <property type="entry name" value="Cet1/Ctl1"/>
</dbReference>
<dbReference type="RefSeq" id="XP_064850807.1">
    <property type="nucleotide sequence ID" value="XM_064994735.1"/>
</dbReference>
<evidence type="ECO:0000256" key="8">
    <source>
        <dbReference type="RuleBase" id="RU367053"/>
    </source>
</evidence>
<evidence type="ECO:0000256" key="6">
    <source>
        <dbReference type="ARBA" id="ARBA00023242"/>
    </source>
</evidence>
<dbReference type="EC" id="3.6.1.74" evidence="8"/>
<gene>
    <name evidence="11" type="ORF">DASC09_011320</name>
</gene>
<dbReference type="GO" id="GO:0004651">
    <property type="term" value="F:polynucleotide 5'-phosphatase activity"/>
    <property type="evidence" value="ECO:0007669"/>
    <property type="project" value="UniProtKB-UniRule"/>
</dbReference>
<feature type="compositionally biased region" description="Low complexity" evidence="9">
    <location>
        <begin position="148"/>
        <end position="164"/>
    </location>
</feature>
<evidence type="ECO:0000259" key="10">
    <source>
        <dbReference type="Pfam" id="PF02940"/>
    </source>
</evidence>
<feature type="compositionally biased region" description="Polar residues" evidence="9">
    <location>
        <begin position="1"/>
        <end position="58"/>
    </location>
</feature>
<evidence type="ECO:0000256" key="9">
    <source>
        <dbReference type="SAM" id="MobiDB-lite"/>
    </source>
</evidence>
<dbReference type="Pfam" id="PF02940">
    <property type="entry name" value="mRNA_triPase"/>
    <property type="match status" value="1"/>
</dbReference>